<feature type="transmembrane region" description="Helical" evidence="1">
    <location>
        <begin position="44"/>
        <end position="62"/>
    </location>
</feature>
<keyword evidence="1" id="KW-0812">Transmembrane</keyword>
<gene>
    <name evidence="2" type="ORF">WR164_06300</name>
</gene>
<evidence type="ECO:0008006" key="4">
    <source>
        <dbReference type="Google" id="ProtNLM"/>
    </source>
</evidence>
<name>A0A9W6B162_9LACO</name>
<dbReference type="EMBL" id="BRPL01000002">
    <property type="protein sequence ID" value="GLB46651.1"/>
    <property type="molecule type" value="Genomic_DNA"/>
</dbReference>
<reference evidence="2" key="2">
    <citation type="journal article" date="2023" name="PLoS ONE">
        <title>Philodulcilactobacillus myokoensis gen. nov., sp. nov., a fructophilic, acidophilic, and agar-phobic lactic acid bacterium isolated from fermented vegetable extracts.</title>
        <authorList>
            <person name="Kouya T."/>
            <person name="Ishiyama Y."/>
            <person name="Ohashi S."/>
            <person name="Kumakubo R."/>
            <person name="Yamazaki T."/>
            <person name="Otaki T."/>
        </authorList>
    </citation>
    <scope>NUCLEOTIDE SEQUENCE</scope>
    <source>
        <strain evidence="2">WR16-4</strain>
    </source>
</reference>
<proteinExistence type="predicted"/>
<evidence type="ECO:0000313" key="2">
    <source>
        <dbReference type="EMBL" id="GLB46651.1"/>
    </source>
</evidence>
<organism evidence="2 3">
    <name type="scientific">Philodulcilactobacillus myokoensis</name>
    <dbReference type="NCBI Taxonomy" id="2929573"/>
    <lineage>
        <taxon>Bacteria</taxon>
        <taxon>Bacillati</taxon>
        <taxon>Bacillota</taxon>
        <taxon>Bacilli</taxon>
        <taxon>Lactobacillales</taxon>
        <taxon>Lactobacillaceae</taxon>
        <taxon>Philodulcilactobacillus</taxon>
    </lineage>
</organism>
<keyword evidence="1" id="KW-0472">Membrane</keyword>
<dbReference type="RefSeq" id="WP_286136114.1">
    <property type="nucleotide sequence ID" value="NZ_BRPL01000002.1"/>
</dbReference>
<sequence length="96" mass="10914">MLAINILMIIFAILMAGMGIFLHSHQTKPFLVFHPENDPLLKSIFQKFAFIFIAIAVISILILIFKNVLIICIDLFIGCIAIFAFQMIIVRFFPKG</sequence>
<dbReference type="AlphaFoldDB" id="A0A9W6B162"/>
<keyword evidence="1" id="KW-1133">Transmembrane helix</keyword>
<keyword evidence="3" id="KW-1185">Reference proteome</keyword>
<protein>
    <recommendedName>
        <fullName evidence="4">DUF3784 domain-containing protein</fullName>
    </recommendedName>
</protein>
<feature type="transmembrane region" description="Helical" evidence="1">
    <location>
        <begin position="68"/>
        <end position="93"/>
    </location>
</feature>
<reference evidence="2" key="1">
    <citation type="submission" date="2022-07" db="EMBL/GenBank/DDBJ databases">
        <authorList>
            <person name="Kouya T."/>
            <person name="Ishiyama Y."/>
        </authorList>
    </citation>
    <scope>NUCLEOTIDE SEQUENCE</scope>
    <source>
        <strain evidence="2">WR16-4</strain>
    </source>
</reference>
<comment type="caution">
    <text evidence="2">The sequence shown here is derived from an EMBL/GenBank/DDBJ whole genome shotgun (WGS) entry which is preliminary data.</text>
</comment>
<feature type="transmembrane region" description="Helical" evidence="1">
    <location>
        <begin position="6"/>
        <end position="23"/>
    </location>
</feature>
<dbReference type="Proteomes" id="UP001144204">
    <property type="component" value="Unassembled WGS sequence"/>
</dbReference>
<evidence type="ECO:0000313" key="3">
    <source>
        <dbReference type="Proteomes" id="UP001144204"/>
    </source>
</evidence>
<evidence type="ECO:0000256" key="1">
    <source>
        <dbReference type="SAM" id="Phobius"/>
    </source>
</evidence>
<accession>A0A9W6B162</accession>